<feature type="domain" description="Flo11" evidence="2">
    <location>
        <begin position="57"/>
        <end position="282"/>
    </location>
</feature>
<feature type="compositionally biased region" description="Low complexity" evidence="1">
    <location>
        <begin position="431"/>
        <end position="478"/>
    </location>
</feature>
<protein>
    <recommendedName>
        <fullName evidence="2">Flo11 domain-containing protein</fullName>
    </recommendedName>
</protein>
<feature type="compositionally biased region" description="Low complexity" evidence="1">
    <location>
        <begin position="285"/>
        <end position="420"/>
    </location>
</feature>
<keyword evidence="4" id="KW-1185">Reference proteome</keyword>
<reference evidence="4" key="1">
    <citation type="submission" date="2016-05" db="EMBL/GenBank/DDBJ databases">
        <title>Comparative genomics of biotechnologically important yeasts.</title>
        <authorList>
            <consortium name="DOE Joint Genome Institute"/>
            <person name="Riley R."/>
            <person name="Haridas S."/>
            <person name="Wolfe K.H."/>
            <person name="Lopes M.R."/>
            <person name="Hittinger C.T."/>
            <person name="Goker M."/>
            <person name="Salamov A."/>
            <person name="Wisecaver J."/>
            <person name="Long T.M."/>
            <person name="Aerts A.L."/>
            <person name="Barry K."/>
            <person name="Choi C."/>
            <person name="Clum A."/>
            <person name="Coughlan A.Y."/>
            <person name="Deshpande S."/>
            <person name="Douglass A.P."/>
            <person name="Hanson S.J."/>
            <person name="Klenk H.-P."/>
            <person name="Labutti K."/>
            <person name="Lapidus A."/>
            <person name="Lindquist E."/>
            <person name="Lipzen A."/>
            <person name="Meier-Kolthoff J.P."/>
            <person name="Ohm R.A."/>
            <person name="Otillar R.P."/>
            <person name="Pangilinan J."/>
            <person name="Peng Y."/>
            <person name="Rokas A."/>
            <person name="Rosa C.A."/>
            <person name="Scheuner C."/>
            <person name="Sibirny A.A."/>
            <person name="Slot J.C."/>
            <person name="Stielow J.B."/>
            <person name="Sun H."/>
            <person name="Kurtzman C.P."/>
            <person name="Blackwell M."/>
            <person name="Grigoriev I.V."/>
            <person name="Jeffries T.W."/>
        </authorList>
    </citation>
    <scope>NUCLEOTIDE SEQUENCE [LARGE SCALE GENOMIC DNA]</scope>
    <source>
        <strain evidence="4">NRRL Y-1933</strain>
    </source>
</reference>
<sequence>MKLQKVANFALIAGALVTPTAAIDLSGKLQFLEQLIDSTLTLKQDIITGILEDKFCFIKGLVTTLESKKKREEEVIEERDLGSLVPAAALVVSDVLKVKDDVFNVVLNFEAEKADALSNIIKDKVQLLQIVNTGIDDGIITIIDKINSTIVDNPFSWAASILVKPSKKQGKCCLPDLLGIKIELIKDIKDDLLNTILSVLESTIEYKLQTVENILNAFDPTQAISDFTKRDAVFNNAPSNVVKVKRFQEILDIFNFLTSIATKDLNLANYCWDCDCGQSSSSSVASSTTVSSSSTPSSVSVSTTVSSTASSSSTPGSGSSSTPSSVSSTVSSTVSSSSTPGSGSSSSSTPGSGSSSSSTPGSGSSSSSTPGSGSSSSSTPGSGSSSSSTPGSGSSSSSTPGSGSSSSSTPGSGSSSSSTPESEAPTTVAGESTTAPESEAPTSAPASEAPTTVAGESSTAPSVAPVSSTAPTSSAAPSVAPVENAANLATYSFGAALAGMFLMMV</sequence>
<evidence type="ECO:0000256" key="1">
    <source>
        <dbReference type="SAM" id="MobiDB-lite"/>
    </source>
</evidence>
<evidence type="ECO:0000259" key="2">
    <source>
        <dbReference type="PROSITE" id="PS51824"/>
    </source>
</evidence>
<dbReference type="RefSeq" id="XP_020076422.1">
    <property type="nucleotide sequence ID" value="XM_020222758.1"/>
</dbReference>
<dbReference type="EMBL" id="KV454541">
    <property type="protein sequence ID" value="ODV67355.1"/>
    <property type="molecule type" value="Genomic_DNA"/>
</dbReference>
<dbReference type="InterPro" id="IPR018789">
    <property type="entry name" value="Flo11"/>
</dbReference>
<dbReference type="Proteomes" id="UP000095085">
    <property type="component" value="Unassembled WGS sequence"/>
</dbReference>
<name>A0A1E4RJT9_9ASCO</name>
<organism evidence="3 4">
    <name type="scientific">Hyphopichia burtonii NRRL Y-1933</name>
    <dbReference type="NCBI Taxonomy" id="984485"/>
    <lineage>
        <taxon>Eukaryota</taxon>
        <taxon>Fungi</taxon>
        <taxon>Dikarya</taxon>
        <taxon>Ascomycota</taxon>
        <taxon>Saccharomycotina</taxon>
        <taxon>Pichiomycetes</taxon>
        <taxon>Debaryomycetaceae</taxon>
        <taxon>Hyphopichia</taxon>
    </lineage>
</organism>
<dbReference type="PROSITE" id="PS51824">
    <property type="entry name" value="FLO11"/>
    <property type="match status" value="1"/>
</dbReference>
<dbReference type="SMART" id="SM01213">
    <property type="entry name" value="Flo11"/>
    <property type="match status" value="1"/>
</dbReference>
<gene>
    <name evidence="3" type="ORF">HYPBUDRAFT_167217</name>
</gene>
<dbReference type="Pfam" id="PF10182">
    <property type="entry name" value="Flo11"/>
    <property type="match status" value="1"/>
</dbReference>
<dbReference type="PANTHER" id="PTHR37612">
    <property type="entry name" value="FIBROIN HEAVY CHAIN FIB-H LIKE PROTEIN"/>
    <property type="match status" value="1"/>
</dbReference>
<proteinExistence type="predicted"/>
<accession>A0A1E4RJT9</accession>
<dbReference type="GeneID" id="30997307"/>
<dbReference type="PANTHER" id="PTHR37612:SF20">
    <property type="entry name" value="PER-HEXAMER REPEAT PROTEIN 5-RELATED"/>
    <property type="match status" value="1"/>
</dbReference>
<dbReference type="STRING" id="984485.A0A1E4RJT9"/>
<dbReference type="InterPro" id="IPR052258">
    <property type="entry name" value="Diverse_Func_Domain-Protein"/>
</dbReference>
<evidence type="ECO:0000313" key="3">
    <source>
        <dbReference type="EMBL" id="ODV67355.1"/>
    </source>
</evidence>
<dbReference type="AlphaFoldDB" id="A0A1E4RJT9"/>
<feature type="region of interest" description="Disordered" evidence="1">
    <location>
        <begin position="285"/>
        <end position="478"/>
    </location>
</feature>
<evidence type="ECO:0000313" key="4">
    <source>
        <dbReference type="Proteomes" id="UP000095085"/>
    </source>
</evidence>